<protein>
    <recommendedName>
        <fullName evidence="6">Secreted protein</fullName>
    </recommendedName>
</protein>
<keyword evidence="3" id="KW-0732">Signal</keyword>
<feature type="region of interest" description="Disordered" evidence="1">
    <location>
        <begin position="194"/>
        <end position="218"/>
    </location>
</feature>
<evidence type="ECO:0000256" key="3">
    <source>
        <dbReference type="SAM" id="SignalP"/>
    </source>
</evidence>
<dbReference type="AlphaFoldDB" id="A0A934X4V6"/>
<evidence type="ECO:0000313" key="4">
    <source>
        <dbReference type="EMBL" id="MBK6300435.1"/>
    </source>
</evidence>
<feature type="chain" id="PRO_5037794832" description="Secreted protein" evidence="3">
    <location>
        <begin position="42"/>
        <end position="269"/>
    </location>
</feature>
<accession>A0A934X4V6</accession>
<evidence type="ECO:0000256" key="1">
    <source>
        <dbReference type="SAM" id="MobiDB-lite"/>
    </source>
</evidence>
<gene>
    <name evidence="4" type="ORF">IPF40_05080</name>
</gene>
<feature type="signal peptide" evidence="3">
    <location>
        <begin position="1"/>
        <end position="41"/>
    </location>
</feature>
<dbReference type="Proteomes" id="UP000718281">
    <property type="component" value="Unassembled WGS sequence"/>
</dbReference>
<evidence type="ECO:0000256" key="2">
    <source>
        <dbReference type="SAM" id="Phobius"/>
    </source>
</evidence>
<dbReference type="NCBIfam" id="NF040672">
    <property type="entry name" value="SCO2322_fam"/>
    <property type="match status" value="1"/>
</dbReference>
<evidence type="ECO:0000313" key="5">
    <source>
        <dbReference type="Proteomes" id="UP000718281"/>
    </source>
</evidence>
<feature type="transmembrane region" description="Helical" evidence="2">
    <location>
        <begin position="243"/>
        <end position="261"/>
    </location>
</feature>
<dbReference type="InterPro" id="IPR047703">
    <property type="entry name" value="SCO2322-like"/>
</dbReference>
<dbReference type="InterPro" id="IPR006311">
    <property type="entry name" value="TAT_signal"/>
</dbReference>
<dbReference type="PROSITE" id="PS51318">
    <property type="entry name" value="TAT"/>
    <property type="match status" value="1"/>
</dbReference>
<organism evidence="4 5">
    <name type="scientific">Candidatus Phosphoribacter hodrii</name>
    <dbReference type="NCBI Taxonomy" id="2953743"/>
    <lineage>
        <taxon>Bacteria</taxon>
        <taxon>Bacillati</taxon>
        <taxon>Actinomycetota</taxon>
        <taxon>Actinomycetes</taxon>
        <taxon>Micrococcales</taxon>
        <taxon>Dermatophilaceae</taxon>
        <taxon>Candidatus Phosphoribacter</taxon>
    </lineage>
</organism>
<keyword evidence="2" id="KW-1133">Transmembrane helix</keyword>
<keyword evidence="2" id="KW-0472">Membrane</keyword>
<comment type="caution">
    <text evidence="4">The sequence shown here is derived from an EMBL/GenBank/DDBJ whole genome shotgun (WGS) entry which is preliminary data.</text>
</comment>
<name>A0A934X4V6_9MICO</name>
<dbReference type="EMBL" id="JADIXZ010000004">
    <property type="protein sequence ID" value="MBK6300435.1"/>
    <property type="molecule type" value="Genomic_DNA"/>
</dbReference>
<keyword evidence="2" id="KW-0812">Transmembrane</keyword>
<evidence type="ECO:0008006" key="6">
    <source>
        <dbReference type="Google" id="ProtNLM"/>
    </source>
</evidence>
<proteinExistence type="predicted"/>
<sequence>MLSVTPSIAARRSASRRAFAVLAAVMVAFATLVSTAPQATAANYLYWSYWQQTAGKWAFSSVGADKATPSDGAVEGWRWAIDDGSGSRPPRVLPTFEQLCASTPAEAGKKRVGLVVDFGREVDGDGKVTPPSLVATCALVPTAATGADLLAKAGGVRTDKGLICAIGGYPATGCAAQLETLTEAQKAPDTALTLPTAAPTTAPTATTPVATTTPTTTAATPTATATAAVVATSTTAAAGGTSPLLWVLLFVAAAGIAYAVARRRRPSGV</sequence>
<reference evidence="4 5" key="1">
    <citation type="submission" date="2020-10" db="EMBL/GenBank/DDBJ databases">
        <title>Connecting structure to function with the recovery of over 1000 high-quality activated sludge metagenome-assembled genomes encoding full-length rRNA genes using long-read sequencing.</title>
        <authorList>
            <person name="Singleton C.M."/>
            <person name="Petriglieri F."/>
            <person name="Kristensen J.M."/>
            <person name="Kirkegaard R.H."/>
            <person name="Michaelsen T.Y."/>
            <person name="Andersen M.H."/>
            <person name="Karst S.M."/>
            <person name="Dueholm M.S."/>
            <person name="Nielsen P.H."/>
            <person name="Albertsen M."/>
        </authorList>
    </citation>
    <scope>NUCLEOTIDE SEQUENCE [LARGE SCALE GENOMIC DNA]</scope>
    <source>
        <strain evidence="4">AalE_18-Q3-R2-46_BAT3C.188</strain>
    </source>
</reference>